<feature type="region of interest" description="Disordered" evidence="2">
    <location>
        <begin position="110"/>
        <end position="135"/>
    </location>
</feature>
<feature type="region of interest" description="Disordered" evidence="2">
    <location>
        <begin position="31"/>
        <end position="86"/>
    </location>
</feature>
<dbReference type="InterPro" id="IPR044303">
    <property type="entry name" value="ZAT1/4/9"/>
</dbReference>
<dbReference type="Proteomes" id="UP000541444">
    <property type="component" value="Unassembled WGS sequence"/>
</dbReference>
<feature type="domain" description="C2H2-type" evidence="3">
    <location>
        <begin position="226"/>
        <end position="253"/>
    </location>
</feature>
<sequence length="369" mass="40192">MERKTCNLCLKAFSNGRALGGHMRSHMALAPLQRPTPSPPPPPPPPPPKIQLSRKHLGGELAPSLASSSSTSSSSEEEEGGGLGYVLRENPKKSFRLVDPEFAGSSIILQDRESETETESPRNNNNNNTFRRRSKRTRKICFAGSAVMKKPKLYSNSPEPLSSVSDTTTPDEDVALCLMMLSRGTWETKIEVLDEPEKSKSGDETDDEEDKLEEIKHCSSRIRGKYQCGTCKKLFKSYQALGGHRASHKKIKGCSNEKIGDEVEFLHAVDANVLVAANQKIHECPVCFRIFGSGQALGGHKRSHVSGSSSTPTPTPTPTPTSTPTPPIIKTSTTHSIKYVDMIDLNLPAPMEDDDDDVSVVEVSAVSDP</sequence>
<feature type="compositionally biased region" description="Pro residues" evidence="2">
    <location>
        <begin position="34"/>
        <end position="49"/>
    </location>
</feature>
<keyword evidence="1" id="KW-0862">Zinc</keyword>
<evidence type="ECO:0000313" key="5">
    <source>
        <dbReference type="Proteomes" id="UP000541444"/>
    </source>
</evidence>
<evidence type="ECO:0000256" key="2">
    <source>
        <dbReference type="SAM" id="MobiDB-lite"/>
    </source>
</evidence>
<feature type="domain" description="C2H2-type" evidence="3">
    <location>
        <begin position="4"/>
        <end position="31"/>
    </location>
</feature>
<dbReference type="PROSITE" id="PS00028">
    <property type="entry name" value="ZINC_FINGER_C2H2_1"/>
    <property type="match status" value="3"/>
</dbReference>
<gene>
    <name evidence="4" type="ORF">GIB67_001231</name>
</gene>
<feature type="region of interest" description="Disordered" evidence="2">
    <location>
        <begin position="348"/>
        <end position="369"/>
    </location>
</feature>
<protein>
    <recommendedName>
        <fullName evidence="3">C2H2-type domain-containing protein</fullName>
    </recommendedName>
</protein>
<dbReference type="SMART" id="SM00355">
    <property type="entry name" value="ZnF_C2H2"/>
    <property type="match status" value="3"/>
</dbReference>
<feature type="region of interest" description="Disordered" evidence="2">
    <location>
        <begin position="192"/>
        <end position="212"/>
    </location>
</feature>
<proteinExistence type="predicted"/>
<dbReference type="Gene3D" id="3.30.160.60">
    <property type="entry name" value="Classic Zinc Finger"/>
    <property type="match status" value="1"/>
</dbReference>
<dbReference type="InterPro" id="IPR036236">
    <property type="entry name" value="Znf_C2H2_sf"/>
</dbReference>
<dbReference type="PANTHER" id="PTHR46326:SF2">
    <property type="entry name" value="ZINC FINGER PROTEIN ZAT1-RELATED"/>
    <property type="match status" value="1"/>
</dbReference>
<organism evidence="4 5">
    <name type="scientific">Kingdonia uniflora</name>
    <dbReference type="NCBI Taxonomy" id="39325"/>
    <lineage>
        <taxon>Eukaryota</taxon>
        <taxon>Viridiplantae</taxon>
        <taxon>Streptophyta</taxon>
        <taxon>Embryophyta</taxon>
        <taxon>Tracheophyta</taxon>
        <taxon>Spermatophyta</taxon>
        <taxon>Magnoliopsida</taxon>
        <taxon>Ranunculales</taxon>
        <taxon>Circaeasteraceae</taxon>
        <taxon>Kingdonia</taxon>
    </lineage>
</organism>
<reference evidence="4 5" key="1">
    <citation type="journal article" date="2020" name="IScience">
        <title>Genome Sequencing of the Endangered Kingdonia uniflora (Circaeasteraceae, Ranunculales) Reveals Potential Mechanisms of Evolutionary Specialization.</title>
        <authorList>
            <person name="Sun Y."/>
            <person name="Deng T."/>
            <person name="Zhang A."/>
            <person name="Moore M.J."/>
            <person name="Landis J.B."/>
            <person name="Lin N."/>
            <person name="Zhang H."/>
            <person name="Zhang X."/>
            <person name="Huang J."/>
            <person name="Zhang X."/>
            <person name="Sun H."/>
            <person name="Wang H."/>
        </authorList>
    </citation>
    <scope>NUCLEOTIDE SEQUENCE [LARGE SCALE GENOMIC DNA]</scope>
    <source>
        <strain evidence="4">TB1705</strain>
        <tissue evidence="4">Leaf</tissue>
    </source>
</reference>
<comment type="caution">
    <text evidence="4">The sequence shown here is derived from an EMBL/GenBank/DDBJ whole genome shotgun (WGS) entry which is preliminary data.</text>
</comment>
<dbReference type="GO" id="GO:0008270">
    <property type="term" value="F:zinc ion binding"/>
    <property type="evidence" value="ECO:0007669"/>
    <property type="project" value="UniProtKB-KW"/>
</dbReference>
<feature type="domain" description="C2H2-type" evidence="3">
    <location>
        <begin position="282"/>
        <end position="309"/>
    </location>
</feature>
<dbReference type="GO" id="GO:0006355">
    <property type="term" value="P:regulation of DNA-templated transcription"/>
    <property type="evidence" value="ECO:0007669"/>
    <property type="project" value="InterPro"/>
</dbReference>
<dbReference type="Pfam" id="PF13912">
    <property type="entry name" value="zf-C2H2_6"/>
    <property type="match status" value="3"/>
</dbReference>
<dbReference type="PROSITE" id="PS50157">
    <property type="entry name" value="ZINC_FINGER_C2H2_2"/>
    <property type="match status" value="3"/>
</dbReference>
<accession>A0A7J7LGL2</accession>
<keyword evidence="1" id="KW-0863">Zinc-finger</keyword>
<evidence type="ECO:0000259" key="3">
    <source>
        <dbReference type="PROSITE" id="PS50157"/>
    </source>
</evidence>
<keyword evidence="5" id="KW-1185">Reference proteome</keyword>
<dbReference type="OrthoDB" id="9411774at2759"/>
<dbReference type="EMBL" id="JACGCM010002300">
    <property type="protein sequence ID" value="KAF6141679.1"/>
    <property type="molecule type" value="Genomic_DNA"/>
</dbReference>
<name>A0A7J7LGL2_9MAGN</name>
<feature type="compositionally biased region" description="Pro residues" evidence="2">
    <location>
        <begin position="313"/>
        <end position="327"/>
    </location>
</feature>
<dbReference type="PANTHER" id="PTHR46326">
    <property type="entry name" value="ZINC FINGER PROTEIN ZAT1-RELATED"/>
    <property type="match status" value="1"/>
</dbReference>
<feature type="compositionally biased region" description="Low complexity" evidence="2">
    <location>
        <begin position="360"/>
        <end position="369"/>
    </location>
</feature>
<evidence type="ECO:0000256" key="1">
    <source>
        <dbReference type="PROSITE-ProRule" id="PRU00042"/>
    </source>
</evidence>
<keyword evidence="1" id="KW-0479">Metal-binding</keyword>
<evidence type="ECO:0000313" key="4">
    <source>
        <dbReference type="EMBL" id="KAF6141679.1"/>
    </source>
</evidence>
<dbReference type="SUPFAM" id="SSF57667">
    <property type="entry name" value="beta-beta-alpha zinc fingers"/>
    <property type="match status" value="1"/>
</dbReference>
<dbReference type="InterPro" id="IPR013087">
    <property type="entry name" value="Znf_C2H2_type"/>
</dbReference>
<feature type="region of interest" description="Disordered" evidence="2">
    <location>
        <begin position="299"/>
        <end position="331"/>
    </location>
</feature>
<dbReference type="AlphaFoldDB" id="A0A7J7LGL2"/>
<feature type="compositionally biased region" description="Low complexity" evidence="2">
    <location>
        <begin position="59"/>
        <end position="74"/>
    </location>
</feature>
<feature type="compositionally biased region" description="Basic and acidic residues" evidence="2">
    <location>
        <begin position="192"/>
        <end position="203"/>
    </location>
</feature>